<accession>A0ABQ9JM63</accession>
<dbReference type="Proteomes" id="UP001162164">
    <property type="component" value="Unassembled WGS sequence"/>
</dbReference>
<evidence type="ECO:0000313" key="2">
    <source>
        <dbReference type="Proteomes" id="UP001162164"/>
    </source>
</evidence>
<name>A0ABQ9JM63_9CUCU</name>
<proteinExistence type="predicted"/>
<organism evidence="1 2">
    <name type="scientific">Molorchus minor</name>
    <dbReference type="NCBI Taxonomy" id="1323400"/>
    <lineage>
        <taxon>Eukaryota</taxon>
        <taxon>Metazoa</taxon>
        <taxon>Ecdysozoa</taxon>
        <taxon>Arthropoda</taxon>
        <taxon>Hexapoda</taxon>
        <taxon>Insecta</taxon>
        <taxon>Pterygota</taxon>
        <taxon>Neoptera</taxon>
        <taxon>Endopterygota</taxon>
        <taxon>Coleoptera</taxon>
        <taxon>Polyphaga</taxon>
        <taxon>Cucujiformia</taxon>
        <taxon>Chrysomeloidea</taxon>
        <taxon>Cerambycidae</taxon>
        <taxon>Lamiinae</taxon>
        <taxon>Monochamini</taxon>
        <taxon>Molorchus</taxon>
    </lineage>
</organism>
<comment type="caution">
    <text evidence="1">The sequence shown here is derived from an EMBL/GenBank/DDBJ whole genome shotgun (WGS) entry which is preliminary data.</text>
</comment>
<dbReference type="EMBL" id="JAPWTJ010000403">
    <property type="protein sequence ID" value="KAJ8978782.1"/>
    <property type="molecule type" value="Genomic_DNA"/>
</dbReference>
<gene>
    <name evidence="1" type="ORF">NQ317_015506</name>
</gene>
<reference evidence="1" key="1">
    <citation type="journal article" date="2023" name="Insect Mol. Biol.">
        <title>Genome sequencing provides insights into the evolution of gene families encoding plant cell wall-degrading enzymes in longhorned beetles.</title>
        <authorList>
            <person name="Shin N.R."/>
            <person name="Okamura Y."/>
            <person name="Kirsch R."/>
            <person name="Pauchet Y."/>
        </authorList>
    </citation>
    <scope>NUCLEOTIDE SEQUENCE</scope>
    <source>
        <strain evidence="1">MMC_N1</strain>
    </source>
</reference>
<protein>
    <submittedName>
        <fullName evidence="1">Uncharacterized protein</fullName>
    </submittedName>
</protein>
<keyword evidence="2" id="KW-1185">Reference proteome</keyword>
<sequence>MLILIKEENKSQQRQCAYKAEKLSGWCVPLLTFYGRWNEIKSYCDVARPLLPGQDYVLLASRLYIR</sequence>
<evidence type="ECO:0000313" key="1">
    <source>
        <dbReference type="EMBL" id="KAJ8978782.1"/>
    </source>
</evidence>